<sequence>MISMTKNSDYIEHIDFLRAISVIFVILFHLGNPLIPGGFLGVDVFFVISGFLITRNINKELLHTGKFNLKNFYIRRIRRLIPSLFLMFLFTFILGFLIFPPSLFTGLIESMFFSSFAASNFYFLSQTNYFDVSANLKPLLHTWSLAIEEQFYLFYPLTFLLLFKILKKAKYIIFALVTIFLLSLIFNFISSEGYISEKFIGYFISDPNFSDSLISLQFFFLPFRVFEFVIGGLLVFISFKGKILKNYLNLLGLVIIIISVFCFSSETEYMSTLNLFPCIGAALFICNEPNEFISKIYNLNIFKITGKISYTLYLFHWPIIVFYSFIYGFEFTVIENILLLLAMFLISYIVYNYFETPLRAYKNKPLLISNHGLISLILLCIIIISNIKTSVINSDGWVWRVDNKKIENLKLFEDPKKYQIKNWGAAGYEKYGFLGKLEKRNSIDMIWMGDSHAGHYSFGLDSIMVKKHKKKTFMSYKISTLHLPDIIHKRIDSTKTKSHLNSLIRLINSNPKTPVFISHFWNGEMASTKVKNSKTNSYENFKIDSTGYKELCEKIVQFSKILSKRDIIIIGENPFKSKHDLSYVDNLLVPKYFSNMNPQSYFTPSAHSFAINSYFRDYFNKFTNIHFINPSDVFCEDNMCIEQENGEIYFSDKDHLSKLGSLKVIKSIEKKLLKFINKSATNSTGNNINIVDIDTNNSSESNFIEPNQIINHNSKKLKFKNWYGPEAKHRWSCDNYSELIFNIKDKKKFKGTIEINHDVLGKQVVKILLNDSIIYNNNISGRNKKLTLYFTPKSLNNMTKNTLRFEYSNPMQPRNSKDRRVLALAFKNIIIN</sequence>
<dbReference type="Pfam" id="PF01757">
    <property type="entry name" value="Acyl_transf_3"/>
    <property type="match status" value="1"/>
</dbReference>
<keyword evidence="1" id="KW-0472">Membrane</keyword>
<dbReference type="Proteomes" id="UP000032361">
    <property type="component" value="Unassembled WGS sequence"/>
</dbReference>
<feature type="transmembrane region" description="Helical" evidence="1">
    <location>
        <begin position="246"/>
        <end position="263"/>
    </location>
</feature>
<feature type="transmembrane region" description="Helical" evidence="1">
    <location>
        <begin position="37"/>
        <end position="58"/>
    </location>
</feature>
<dbReference type="GO" id="GO:0016020">
    <property type="term" value="C:membrane"/>
    <property type="evidence" value="ECO:0007669"/>
    <property type="project" value="TreeGrafter"/>
</dbReference>
<accession>A0A0D7W5Y0</accession>
<feature type="transmembrane region" description="Helical" evidence="1">
    <location>
        <begin position="366"/>
        <end position="384"/>
    </location>
</feature>
<dbReference type="Pfam" id="PF19040">
    <property type="entry name" value="SGNH"/>
    <property type="match status" value="1"/>
</dbReference>
<organism evidence="4 5">
    <name type="scientific">Neotamlana nanhaiensis</name>
    <dbReference type="NCBI Taxonomy" id="1382798"/>
    <lineage>
        <taxon>Bacteria</taxon>
        <taxon>Pseudomonadati</taxon>
        <taxon>Bacteroidota</taxon>
        <taxon>Flavobacteriia</taxon>
        <taxon>Flavobacteriales</taxon>
        <taxon>Flavobacteriaceae</taxon>
        <taxon>Neotamlana</taxon>
    </lineage>
</organism>
<protein>
    <recommendedName>
        <fullName evidence="6">Acyltransferase</fullName>
    </recommendedName>
</protein>
<dbReference type="GO" id="GO:0009103">
    <property type="term" value="P:lipopolysaccharide biosynthetic process"/>
    <property type="evidence" value="ECO:0007669"/>
    <property type="project" value="TreeGrafter"/>
</dbReference>
<reference evidence="4 5" key="1">
    <citation type="journal article" date="2015" name="Antonie Van Leeuwenhoek">
        <title>Tamlana nanhaiensis sp. nov., isolated from surface seawater collected from the South China Sea.</title>
        <authorList>
            <person name="Liu X."/>
            <person name="Lai Q."/>
            <person name="Du Y."/>
            <person name="Li G."/>
            <person name="Sun F."/>
            <person name="Shao Z."/>
        </authorList>
    </citation>
    <scope>NUCLEOTIDE SEQUENCE [LARGE SCALE GENOMIC DNA]</scope>
    <source>
        <strain evidence="4 5">FHC16</strain>
    </source>
</reference>
<evidence type="ECO:0000259" key="2">
    <source>
        <dbReference type="Pfam" id="PF01757"/>
    </source>
</evidence>
<feature type="transmembrane region" description="Helical" evidence="1">
    <location>
        <begin position="79"/>
        <end position="98"/>
    </location>
</feature>
<evidence type="ECO:0000313" key="4">
    <source>
        <dbReference type="EMBL" id="KJD34108.1"/>
    </source>
</evidence>
<dbReference type="InterPro" id="IPR043968">
    <property type="entry name" value="SGNH"/>
</dbReference>
<dbReference type="InterPro" id="IPR050879">
    <property type="entry name" value="Acyltransferase_3"/>
</dbReference>
<keyword evidence="5" id="KW-1185">Reference proteome</keyword>
<evidence type="ECO:0008006" key="6">
    <source>
        <dbReference type="Google" id="ProtNLM"/>
    </source>
</evidence>
<evidence type="ECO:0000313" key="5">
    <source>
        <dbReference type="Proteomes" id="UP000032361"/>
    </source>
</evidence>
<dbReference type="GO" id="GO:0016747">
    <property type="term" value="F:acyltransferase activity, transferring groups other than amino-acyl groups"/>
    <property type="evidence" value="ECO:0007669"/>
    <property type="project" value="InterPro"/>
</dbReference>
<dbReference type="EMBL" id="JTDV01000002">
    <property type="protein sequence ID" value="KJD34108.1"/>
    <property type="molecule type" value="Genomic_DNA"/>
</dbReference>
<evidence type="ECO:0000256" key="1">
    <source>
        <dbReference type="SAM" id="Phobius"/>
    </source>
</evidence>
<feature type="transmembrane region" description="Helical" evidence="1">
    <location>
        <begin position="218"/>
        <end position="239"/>
    </location>
</feature>
<comment type="caution">
    <text evidence="4">The sequence shown here is derived from an EMBL/GenBank/DDBJ whole genome shotgun (WGS) entry which is preliminary data.</text>
</comment>
<feature type="transmembrane region" description="Helical" evidence="1">
    <location>
        <begin position="104"/>
        <end position="124"/>
    </location>
</feature>
<feature type="transmembrane region" description="Helical" evidence="1">
    <location>
        <begin position="308"/>
        <end position="327"/>
    </location>
</feature>
<dbReference type="PATRIC" id="fig|1382798.3.peg.2195"/>
<dbReference type="PANTHER" id="PTHR23028">
    <property type="entry name" value="ACETYLTRANSFERASE"/>
    <property type="match status" value="1"/>
</dbReference>
<gene>
    <name evidence="4" type="ORF">PK35_05100</name>
</gene>
<evidence type="ECO:0000259" key="3">
    <source>
        <dbReference type="Pfam" id="PF19040"/>
    </source>
</evidence>
<dbReference type="InterPro" id="IPR002656">
    <property type="entry name" value="Acyl_transf_3_dom"/>
</dbReference>
<keyword evidence="1" id="KW-0812">Transmembrane</keyword>
<name>A0A0D7W5Y0_9FLAO</name>
<proteinExistence type="predicted"/>
<feature type="domain" description="Acyltransferase 3" evidence="2">
    <location>
        <begin position="14"/>
        <end position="351"/>
    </location>
</feature>
<feature type="transmembrane region" description="Helical" evidence="1">
    <location>
        <begin position="269"/>
        <end position="287"/>
    </location>
</feature>
<feature type="transmembrane region" description="Helical" evidence="1">
    <location>
        <begin position="333"/>
        <end position="354"/>
    </location>
</feature>
<feature type="transmembrane region" description="Helical" evidence="1">
    <location>
        <begin position="171"/>
        <end position="189"/>
    </location>
</feature>
<dbReference type="PANTHER" id="PTHR23028:SF53">
    <property type="entry name" value="ACYL_TRANSF_3 DOMAIN-CONTAINING PROTEIN"/>
    <property type="match status" value="1"/>
</dbReference>
<dbReference type="AlphaFoldDB" id="A0A0D7W5Y0"/>
<keyword evidence="1" id="KW-1133">Transmembrane helix</keyword>
<feature type="domain" description="SGNH" evidence="3">
    <location>
        <begin position="441"/>
        <end position="668"/>
    </location>
</feature>